<proteinExistence type="predicted"/>
<evidence type="ECO:0000313" key="2">
    <source>
        <dbReference type="Proteomes" id="UP001162501"/>
    </source>
</evidence>
<protein>
    <submittedName>
        <fullName evidence="1">Uncharacterized protein</fullName>
    </submittedName>
</protein>
<dbReference type="EMBL" id="OX596095">
    <property type="protein sequence ID" value="CAM9458616.1"/>
    <property type="molecule type" value="Genomic_DNA"/>
</dbReference>
<accession>A0AC59Y8B9</accession>
<reference evidence="1" key="2">
    <citation type="submission" date="2025-03" db="EMBL/GenBank/DDBJ databases">
        <authorList>
            <consortium name="ELIXIR-Norway"/>
            <consortium name="Elixir Norway"/>
        </authorList>
    </citation>
    <scope>NUCLEOTIDE SEQUENCE</scope>
</reference>
<dbReference type="Proteomes" id="UP001162501">
    <property type="component" value="Chromosome 11"/>
</dbReference>
<gene>
    <name evidence="1" type="ORF">MRATA1EN22A_LOCUS2790</name>
</gene>
<organism evidence="1 2">
    <name type="scientific">Rangifer tarandus platyrhynchus</name>
    <name type="common">Svalbard reindeer</name>
    <dbReference type="NCBI Taxonomy" id="3082113"/>
    <lineage>
        <taxon>Eukaryota</taxon>
        <taxon>Metazoa</taxon>
        <taxon>Chordata</taxon>
        <taxon>Craniata</taxon>
        <taxon>Vertebrata</taxon>
        <taxon>Euteleostomi</taxon>
        <taxon>Mammalia</taxon>
        <taxon>Eutheria</taxon>
        <taxon>Laurasiatheria</taxon>
        <taxon>Artiodactyla</taxon>
        <taxon>Ruminantia</taxon>
        <taxon>Pecora</taxon>
        <taxon>Cervidae</taxon>
        <taxon>Odocoileinae</taxon>
        <taxon>Rangifer</taxon>
    </lineage>
</organism>
<sequence length="118" mass="12639">MLWDPGTSTRGRQSLLLRQRTPPRPDVLPLSLLAWPCGSSDSLASSPTGEENEKQLPGGVPGNGKQTLFSGKGGPWTAASQMELGYPPGIAAPVSSMQTIPELQFSAFESFPSYDYEK</sequence>
<name>A0AC59Y8B9_RANTA</name>
<reference evidence="1" key="1">
    <citation type="submission" date="2023-05" db="EMBL/GenBank/DDBJ databases">
        <authorList>
            <consortium name="ELIXIR-Norway"/>
        </authorList>
    </citation>
    <scope>NUCLEOTIDE SEQUENCE</scope>
</reference>
<evidence type="ECO:0000313" key="1">
    <source>
        <dbReference type="EMBL" id="CAM9458616.1"/>
    </source>
</evidence>